<dbReference type="STRING" id="1293.SH09_10405"/>
<evidence type="ECO:0000313" key="7">
    <source>
        <dbReference type="Proteomes" id="UP000321057"/>
    </source>
</evidence>
<dbReference type="PANTHER" id="PTHR36110:SF4">
    <property type="entry name" value="RING-CLEAVING DIOXYGENASE MHQA-RELATED"/>
    <property type="match status" value="1"/>
</dbReference>
<dbReference type="InterPro" id="IPR052537">
    <property type="entry name" value="Extradiol_RC_dioxygenase"/>
</dbReference>
<dbReference type="InterPro" id="IPR037523">
    <property type="entry name" value="VOC_core"/>
</dbReference>
<keyword evidence="4" id="KW-0560">Oxidoreductase</keyword>
<evidence type="ECO:0000313" key="6">
    <source>
        <dbReference type="Proteomes" id="UP000283576"/>
    </source>
</evidence>
<evidence type="ECO:0000259" key="1">
    <source>
        <dbReference type="PROSITE" id="PS51819"/>
    </source>
</evidence>
<name>A0A0D0SP08_STAGA</name>
<protein>
    <submittedName>
        <fullName evidence="3 4">Dioxygenase</fullName>
        <ecNumber evidence="4">1.13.11.-</ecNumber>
    </submittedName>
    <submittedName>
        <fullName evidence="2">Glyoxalase</fullName>
    </submittedName>
</protein>
<dbReference type="GO" id="GO:0051213">
    <property type="term" value="F:dioxygenase activity"/>
    <property type="evidence" value="ECO:0007669"/>
    <property type="project" value="UniProtKB-KW"/>
</dbReference>
<evidence type="ECO:0000313" key="5">
    <source>
        <dbReference type="Proteomes" id="UP000255277"/>
    </source>
</evidence>
<keyword evidence="4" id="KW-0223">Dioxygenase</keyword>
<dbReference type="PANTHER" id="PTHR36110">
    <property type="entry name" value="RING-CLEAVING DIOXYGENASE MHQE-RELATED"/>
    <property type="match status" value="1"/>
</dbReference>
<reference evidence="3 6" key="1">
    <citation type="journal article" date="2016" name="Front. Microbiol.">
        <title>Comprehensive Phylogenetic Analysis of Bovine Non-aureus Staphylococci Species Based on Whole-Genome Sequencing.</title>
        <authorList>
            <person name="Naushad S."/>
            <person name="Barkema H.W."/>
            <person name="Luby C."/>
            <person name="Condas L.A."/>
            <person name="Nobrega D.B."/>
            <person name="Carson D.A."/>
            <person name="De Buck J."/>
        </authorList>
    </citation>
    <scope>NUCLEOTIDE SEQUENCE [LARGE SCALE GENOMIC DNA]</scope>
    <source>
        <strain evidence="3 6">SNUC 1388</strain>
    </source>
</reference>
<dbReference type="SUPFAM" id="SSF54593">
    <property type="entry name" value="Glyoxalase/Bleomycin resistance protein/Dihydroxybiphenyl dioxygenase"/>
    <property type="match status" value="1"/>
</dbReference>
<dbReference type="PROSITE" id="PS51819">
    <property type="entry name" value="VOC"/>
    <property type="match status" value="1"/>
</dbReference>
<feature type="domain" description="VOC" evidence="1">
    <location>
        <begin position="5"/>
        <end position="130"/>
    </location>
</feature>
<proteinExistence type="predicted"/>
<dbReference type="EMBL" id="UHDK01000001">
    <property type="protein sequence ID" value="SUM30676.1"/>
    <property type="molecule type" value="Genomic_DNA"/>
</dbReference>
<keyword evidence="7" id="KW-1185">Reference proteome</keyword>
<reference evidence="4 5" key="2">
    <citation type="submission" date="2018-06" db="EMBL/GenBank/DDBJ databases">
        <authorList>
            <consortium name="Pathogen Informatics"/>
            <person name="Doyle S."/>
        </authorList>
    </citation>
    <scope>NUCLEOTIDE SEQUENCE [LARGE SCALE GENOMIC DNA]</scope>
    <source>
        <strain evidence="4 5">NCTC12195</strain>
    </source>
</reference>
<dbReference type="Proteomes" id="UP000283576">
    <property type="component" value="Unassembled WGS sequence"/>
</dbReference>
<dbReference type="Proteomes" id="UP000321057">
    <property type="component" value="Unassembled WGS sequence"/>
</dbReference>
<dbReference type="EMBL" id="QXRZ01000010">
    <property type="protein sequence ID" value="RIL41489.1"/>
    <property type="molecule type" value="Genomic_DNA"/>
</dbReference>
<dbReference type="InterPro" id="IPR004360">
    <property type="entry name" value="Glyas_Fos-R_dOase_dom"/>
</dbReference>
<sequence>MHVTGHHHISMYTKNAQINKDFYTQILGLRLVEKSVNQDNPTMYHLFFGDELGAPGTLLSFFEIPNIGQNRPGTDSIYRLSLLIPDQAALDYYKARLDDNDVHWEAITYLSQPAINFKDPDGLNLILLVNDDYALPTMWRRNPYTDVPSHHQILGMGPVELRVRDSKPTIEFLAQDLNYHHRTIGNDAHMTVMTLDDAGLYTDFVIIEQQGERARPGQGYVHHIAVTTPQDDDLNAVLETINQHSKPNSGIIDRYFFKSLYYRHNRILFEFATEDPGFTVDTKPEDLGKHLNLPDFMEDQRSEIEANLHEL</sequence>
<gene>
    <name evidence="4" type="primary">mhqO_1</name>
    <name evidence="3" type="ORF">BUZ01_12145</name>
    <name evidence="4" type="ORF">NCTC12195_00075</name>
    <name evidence="2" type="ORF">SGA02_26050</name>
</gene>
<evidence type="ECO:0000313" key="2">
    <source>
        <dbReference type="EMBL" id="GEQ06777.1"/>
    </source>
</evidence>
<dbReference type="OrthoDB" id="9785698at2"/>
<reference evidence="2 7" key="3">
    <citation type="submission" date="2019-07" db="EMBL/GenBank/DDBJ databases">
        <title>Whole genome shotgun sequence of Staphylococcus gallinarum NBRC 109767.</title>
        <authorList>
            <person name="Hosoyama A."/>
            <person name="Uohara A."/>
            <person name="Ohji S."/>
            <person name="Ichikawa N."/>
        </authorList>
    </citation>
    <scope>NUCLEOTIDE SEQUENCE [LARGE SCALE GENOMIC DNA]</scope>
    <source>
        <strain evidence="2 7">NBRC 109767</strain>
    </source>
</reference>
<dbReference type="AlphaFoldDB" id="A0A0D0SP08"/>
<evidence type="ECO:0000313" key="3">
    <source>
        <dbReference type="EMBL" id="RIL41489.1"/>
    </source>
</evidence>
<dbReference type="GeneID" id="93843954"/>
<dbReference type="RefSeq" id="WP_042739582.1">
    <property type="nucleotide sequence ID" value="NZ_BKAX01000011.1"/>
</dbReference>
<dbReference type="Proteomes" id="UP000255277">
    <property type="component" value="Unassembled WGS sequence"/>
</dbReference>
<dbReference type="Pfam" id="PF00903">
    <property type="entry name" value="Glyoxalase"/>
    <property type="match status" value="1"/>
</dbReference>
<dbReference type="InterPro" id="IPR029068">
    <property type="entry name" value="Glyas_Bleomycin-R_OHBP_Dase"/>
</dbReference>
<accession>A0A0D0SP08</accession>
<organism evidence="4 5">
    <name type="scientific">Staphylococcus gallinarum</name>
    <dbReference type="NCBI Taxonomy" id="1293"/>
    <lineage>
        <taxon>Bacteria</taxon>
        <taxon>Bacillati</taxon>
        <taxon>Bacillota</taxon>
        <taxon>Bacilli</taxon>
        <taxon>Bacillales</taxon>
        <taxon>Staphylococcaceae</taxon>
        <taxon>Staphylococcus</taxon>
    </lineage>
</organism>
<dbReference type="EMBL" id="BKAX01000011">
    <property type="protein sequence ID" value="GEQ06777.1"/>
    <property type="molecule type" value="Genomic_DNA"/>
</dbReference>
<dbReference type="Gene3D" id="3.10.180.10">
    <property type="entry name" value="2,3-Dihydroxybiphenyl 1,2-Dioxygenase, domain 1"/>
    <property type="match status" value="2"/>
</dbReference>
<dbReference type="EC" id="1.13.11.-" evidence="4"/>
<evidence type="ECO:0000313" key="4">
    <source>
        <dbReference type="EMBL" id="SUM30676.1"/>
    </source>
</evidence>